<keyword evidence="2" id="KW-1185">Reference proteome</keyword>
<dbReference type="EMBL" id="JARSFG010000003">
    <property type="protein sequence ID" value="MEC1177239.1"/>
    <property type="molecule type" value="Genomic_DNA"/>
</dbReference>
<gene>
    <name evidence="1" type="ORF">P9B03_01980</name>
</gene>
<protein>
    <submittedName>
        <fullName evidence="1">Uncharacterized protein</fullName>
    </submittedName>
</protein>
<dbReference type="Proteomes" id="UP001344888">
    <property type="component" value="Unassembled WGS sequence"/>
</dbReference>
<sequence length="70" mass="8173">MDESFIDLIRTEKLWSAPEETAKKEIQKAIIETLTNKISVLDKKINELELENKKPKENCEIKPGNIYEQI</sequence>
<organism evidence="1 2">
    <name type="scientific">Metasolibacillus meyeri</name>
    <dbReference type="NCBI Taxonomy" id="1071052"/>
    <lineage>
        <taxon>Bacteria</taxon>
        <taxon>Bacillati</taxon>
        <taxon>Bacillota</taxon>
        <taxon>Bacilli</taxon>
        <taxon>Bacillales</taxon>
        <taxon>Caryophanaceae</taxon>
        <taxon>Metasolibacillus</taxon>
    </lineage>
</organism>
<proteinExistence type="predicted"/>
<evidence type="ECO:0000313" key="2">
    <source>
        <dbReference type="Proteomes" id="UP001344888"/>
    </source>
</evidence>
<dbReference type="AlphaFoldDB" id="A0AAW9NNC9"/>
<comment type="caution">
    <text evidence="1">The sequence shown here is derived from an EMBL/GenBank/DDBJ whole genome shotgun (WGS) entry which is preliminary data.</text>
</comment>
<reference evidence="1 2" key="1">
    <citation type="submission" date="2023-03" db="EMBL/GenBank/DDBJ databases">
        <title>Bacillus Genome Sequencing.</title>
        <authorList>
            <person name="Dunlap C."/>
        </authorList>
    </citation>
    <scope>NUCLEOTIDE SEQUENCE [LARGE SCALE GENOMIC DNA]</scope>
    <source>
        <strain evidence="1 2">B-59205</strain>
    </source>
</reference>
<dbReference type="RefSeq" id="WP_326121506.1">
    <property type="nucleotide sequence ID" value="NZ_JARSFG010000003.1"/>
</dbReference>
<evidence type="ECO:0000313" key="1">
    <source>
        <dbReference type="EMBL" id="MEC1177239.1"/>
    </source>
</evidence>
<name>A0AAW9NNC9_9BACL</name>
<accession>A0AAW9NNC9</accession>